<dbReference type="AlphaFoldDB" id="A0A6M3XAQ1"/>
<evidence type="ECO:0000313" key="1">
    <source>
        <dbReference type="EMBL" id="QJH94801.1"/>
    </source>
</evidence>
<accession>A0A6M3XAQ1</accession>
<reference evidence="1" key="1">
    <citation type="submission" date="2020-03" db="EMBL/GenBank/DDBJ databases">
        <title>The deep terrestrial virosphere.</title>
        <authorList>
            <person name="Holmfeldt K."/>
            <person name="Nilsson E."/>
            <person name="Simone D."/>
            <person name="Lopez-Fernandez M."/>
            <person name="Wu X."/>
            <person name="de Brujin I."/>
            <person name="Lundin D."/>
            <person name="Andersson A."/>
            <person name="Bertilsson S."/>
            <person name="Dopson M."/>
        </authorList>
    </citation>
    <scope>NUCLEOTIDE SEQUENCE</scope>
    <source>
        <strain evidence="1">TM448B00301</strain>
    </source>
</reference>
<dbReference type="EMBL" id="MT144606">
    <property type="protein sequence ID" value="QJH94801.1"/>
    <property type="molecule type" value="Genomic_DNA"/>
</dbReference>
<name>A0A6M3XAQ1_9ZZZZ</name>
<protein>
    <submittedName>
        <fullName evidence="1">Uncharacterized protein</fullName>
    </submittedName>
</protein>
<organism evidence="1">
    <name type="scientific">viral metagenome</name>
    <dbReference type="NCBI Taxonomy" id="1070528"/>
    <lineage>
        <taxon>unclassified sequences</taxon>
        <taxon>metagenomes</taxon>
        <taxon>organismal metagenomes</taxon>
    </lineage>
</organism>
<sequence length="640" mass="71403">MAEQFPENIQLGIAGTHIFPYAIVPGTYGFEDIDIFPEKMYEGAPRLDDYTGGPVTAQHDWSGGGGQLRFEDATRFWTSDADTRFEGRIGLGPVASQMYQYTKGQGATPSCFDAPISHFKEWEGNLYAFGAQYGYIMNKASPTLAWSRLAPPLTGSLRGTISDVKVYDNYVYLAVGSSARYYFSASLLHATISCTQAMSPVDAYAEKFEVLEGTFAKVASYVPGSRQYSDLKFSTTPLLEWTQSNRVGDTDQPINNLKIWNGLAWVFKPDGVYTFDSKGIAYDMLPEIENYRDKQLGKYACAHQNELYFNARESLYRFDGAEIKNIHPRQYIDPTKTRMPVEAWRGNFTGLLASDSWLWATGFYGPGSNYDNTISAYDNRKPIGQGWHCFNIGSAAAIEWGPTAAPYYSDVTGHPTIYLSGLRGGTPIIQSLRLPSGTNDPADDSNIRYSYVGYHYFSEMDLGLGDQEKAVLYVRAHTLNLTTGGYISVYYYLDGVGATRLSSITSSKIDSTGWITLPSTLTGKRIVWSVWFSPNDDGSSPYLDAFLVYWHVRPRRTREWNMQLLLAPNAVEGDTRGVGQMDEHLTTMRDRAGSIAFVNRLGSSYSVFLTKYSLKEALKEGQQSPETVADVQLKQYITPS</sequence>
<gene>
    <name evidence="1" type="ORF">TM448B00301_0043</name>
</gene>
<proteinExistence type="predicted"/>